<dbReference type="GeneID" id="87903251"/>
<reference evidence="1 2" key="1">
    <citation type="journal article" date="2023" name="bioRxiv">
        <title>High-quality genome assemblies of four members of thePodospora anserinaspecies complex.</title>
        <authorList>
            <person name="Ament-Velasquez S.L."/>
            <person name="Vogan A.A."/>
            <person name="Wallerman O."/>
            <person name="Hartmann F."/>
            <person name="Gautier V."/>
            <person name="Silar P."/>
            <person name="Giraud T."/>
            <person name="Johannesson H."/>
        </authorList>
    </citation>
    <scope>NUCLEOTIDE SEQUENCE [LARGE SCALE GENOMIC DNA]</scope>
    <source>
        <strain evidence="1 2">CBS 415.72m</strain>
    </source>
</reference>
<sequence>MHCVQRNNTDRKHSANNYQAAWVWQLQSSPLRAKSSSFFLSNLSKIDCGTGPPDHVIIRPIT</sequence>
<dbReference type="Proteomes" id="UP001323405">
    <property type="component" value="Unassembled WGS sequence"/>
</dbReference>
<proteinExistence type="predicted"/>
<comment type="caution">
    <text evidence="1">The sequence shown here is derived from an EMBL/GenBank/DDBJ whole genome shotgun (WGS) entry which is preliminary data.</text>
</comment>
<name>A0ABR0GEA0_9PEZI</name>
<dbReference type="RefSeq" id="XP_062743021.1">
    <property type="nucleotide sequence ID" value="XM_062883608.1"/>
</dbReference>
<evidence type="ECO:0000313" key="1">
    <source>
        <dbReference type="EMBL" id="KAK4654046.1"/>
    </source>
</evidence>
<dbReference type="EMBL" id="JAFFHA010000006">
    <property type="protein sequence ID" value="KAK4654046.1"/>
    <property type="molecule type" value="Genomic_DNA"/>
</dbReference>
<accession>A0ABR0GEA0</accession>
<evidence type="ECO:0000313" key="2">
    <source>
        <dbReference type="Proteomes" id="UP001323405"/>
    </source>
</evidence>
<organism evidence="1 2">
    <name type="scientific">Podospora pseudocomata</name>
    <dbReference type="NCBI Taxonomy" id="2093779"/>
    <lineage>
        <taxon>Eukaryota</taxon>
        <taxon>Fungi</taxon>
        <taxon>Dikarya</taxon>
        <taxon>Ascomycota</taxon>
        <taxon>Pezizomycotina</taxon>
        <taxon>Sordariomycetes</taxon>
        <taxon>Sordariomycetidae</taxon>
        <taxon>Sordariales</taxon>
        <taxon>Podosporaceae</taxon>
        <taxon>Podospora</taxon>
    </lineage>
</organism>
<protein>
    <submittedName>
        <fullName evidence="1">Uncharacterized protein</fullName>
    </submittedName>
</protein>
<gene>
    <name evidence="1" type="ORF">QC762_0061480</name>
</gene>
<keyword evidence="2" id="KW-1185">Reference proteome</keyword>